<sequence length="102" mass="11911">MSILKLIFRRFLLIYSLAVIFYVEIYLGIYLTRSNAFAVPPKIMHEASYVYVIFSTIILTISTLTTSFNIYKFLRFKGRNISSMIEWMIVVLISGYIVVTSY</sequence>
<accession>A0A2M6ITX3</accession>
<keyword evidence="1" id="KW-0472">Membrane</keyword>
<keyword evidence="1" id="KW-0812">Transmembrane</keyword>
<evidence type="ECO:0000256" key="1">
    <source>
        <dbReference type="SAM" id="Phobius"/>
    </source>
</evidence>
<name>A0A2M6ITX3_9BACT</name>
<gene>
    <name evidence="2" type="ORF">COV58_02935</name>
</gene>
<feature type="transmembrane region" description="Helical" evidence="1">
    <location>
        <begin position="49"/>
        <end position="71"/>
    </location>
</feature>
<dbReference type="AlphaFoldDB" id="A0A2M6ITX3"/>
<organism evidence="2 3">
    <name type="scientific">Candidatus Roizmanbacteria bacterium CG11_big_fil_rev_8_21_14_0_20_36_8</name>
    <dbReference type="NCBI Taxonomy" id="1974856"/>
    <lineage>
        <taxon>Bacteria</taxon>
        <taxon>Candidatus Roizmaniibacteriota</taxon>
    </lineage>
</organism>
<feature type="transmembrane region" description="Helical" evidence="1">
    <location>
        <begin position="83"/>
        <end position="99"/>
    </location>
</feature>
<proteinExistence type="predicted"/>
<dbReference type="Proteomes" id="UP000231056">
    <property type="component" value="Unassembled WGS sequence"/>
</dbReference>
<comment type="caution">
    <text evidence="2">The sequence shown here is derived from an EMBL/GenBank/DDBJ whole genome shotgun (WGS) entry which is preliminary data.</text>
</comment>
<evidence type="ECO:0000313" key="2">
    <source>
        <dbReference type="EMBL" id="PIQ73366.1"/>
    </source>
</evidence>
<protein>
    <submittedName>
        <fullName evidence="2">Uncharacterized protein</fullName>
    </submittedName>
</protein>
<dbReference type="EMBL" id="PCVM01000067">
    <property type="protein sequence ID" value="PIQ73366.1"/>
    <property type="molecule type" value="Genomic_DNA"/>
</dbReference>
<evidence type="ECO:0000313" key="3">
    <source>
        <dbReference type="Proteomes" id="UP000231056"/>
    </source>
</evidence>
<reference evidence="2 3" key="1">
    <citation type="submission" date="2017-09" db="EMBL/GenBank/DDBJ databases">
        <title>Depth-based differentiation of microbial function through sediment-hosted aquifers and enrichment of novel symbionts in the deep terrestrial subsurface.</title>
        <authorList>
            <person name="Probst A.J."/>
            <person name="Ladd B."/>
            <person name="Jarett J.K."/>
            <person name="Geller-Mcgrath D.E."/>
            <person name="Sieber C.M."/>
            <person name="Emerson J.B."/>
            <person name="Anantharaman K."/>
            <person name="Thomas B.C."/>
            <person name="Malmstrom R."/>
            <person name="Stieglmeier M."/>
            <person name="Klingl A."/>
            <person name="Woyke T."/>
            <person name="Ryan C.M."/>
            <person name="Banfield J.F."/>
        </authorList>
    </citation>
    <scope>NUCLEOTIDE SEQUENCE [LARGE SCALE GENOMIC DNA]</scope>
    <source>
        <strain evidence="2">CG11_big_fil_rev_8_21_14_0_20_36_8</strain>
    </source>
</reference>
<keyword evidence="1" id="KW-1133">Transmembrane helix</keyword>
<feature type="transmembrane region" description="Helical" evidence="1">
    <location>
        <begin position="12"/>
        <end position="29"/>
    </location>
</feature>